<protein>
    <submittedName>
        <fullName evidence="3">Uncharacterized protein</fullName>
    </submittedName>
</protein>
<dbReference type="Proteomes" id="UP000215896">
    <property type="component" value="Unassembled WGS sequence"/>
</dbReference>
<keyword evidence="2" id="KW-1133">Transmembrane helix</keyword>
<proteinExistence type="predicted"/>
<dbReference type="EMBL" id="NMVO01000012">
    <property type="protein sequence ID" value="OYO14263.1"/>
    <property type="molecule type" value="Genomic_DNA"/>
</dbReference>
<accession>A0A255GIU7</accession>
<feature type="region of interest" description="Disordered" evidence="1">
    <location>
        <begin position="1"/>
        <end position="20"/>
    </location>
</feature>
<dbReference type="RefSeq" id="WP_094405142.1">
    <property type="nucleotide sequence ID" value="NZ_NMVO01000012.1"/>
</dbReference>
<organism evidence="3 4">
    <name type="scientific">Enemella evansiae</name>
    <dbReference type="NCBI Taxonomy" id="2016499"/>
    <lineage>
        <taxon>Bacteria</taxon>
        <taxon>Bacillati</taxon>
        <taxon>Actinomycetota</taxon>
        <taxon>Actinomycetes</taxon>
        <taxon>Propionibacteriales</taxon>
        <taxon>Propionibacteriaceae</taxon>
        <taxon>Enemella</taxon>
    </lineage>
</organism>
<keyword evidence="2" id="KW-0812">Transmembrane</keyword>
<dbReference type="OrthoDB" id="10002253at2"/>
<dbReference type="AlphaFoldDB" id="A0A255GIU7"/>
<keyword evidence="4" id="KW-1185">Reference proteome</keyword>
<evidence type="ECO:0000313" key="4">
    <source>
        <dbReference type="Proteomes" id="UP000215896"/>
    </source>
</evidence>
<evidence type="ECO:0000313" key="3">
    <source>
        <dbReference type="EMBL" id="OYO14263.1"/>
    </source>
</evidence>
<feature type="transmembrane region" description="Helical" evidence="2">
    <location>
        <begin position="43"/>
        <end position="64"/>
    </location>
</feature>
<keyword evidence="2" id="KW-0472">Membrane</keyword>
<evidence type="ECO:0000256" key="1">
    <source>
        <dbReference type="SAM" id="MobiDB-lite"/>
    </source>
</evidence>
<comment type="caution">
    <text evidence="3">The sequence shown here is derived from an EMBL/GenBank/DDBJ whole genome shotgun (WGS) entry which is preliminary data.</text>
</comment>
<gene>
    <name evidence="3" type="ORF">CGZ94_06440</name>
</gene>
<name>A0A255GIU7_9ACTN</name>
<evidence type="ECO:0000256" key="2">
    <source>
        <dbReference type="SAM" id="Phobius"/>
    </source>
</evidence>
<sequence>MRSEEEQLRGALHRLNEGEPEPLDADRIIAGARARQTRNRARIAGATGALAVVALAGVLLPSVLRETSSSSGVGVAAPEAAPAPAASSGAAAPQRADRPAATIADGQWCLVGATPACQPLDQDRAEIELSGAPTLAVLAPAGTERIELVRPGGPAPRVLAAQGYDPRLIGLQPLAGRQPIQAVAADGRVLATW</sequence>
<reference evidence="3 4" key="1">
    <citation type="submission" date="2017-07" db="EMBL/GenBank/DDBJ databases">
        <title>Draft whole genome sequences of clinical Proprionibacteriaceae strains.</title>
        <authorList>
            <person name="Bernier A.-M."/>
            <person name="Bernard K."/>
            <person name="Domingo M.-C."/>
        </authorList>
    </citation>
    <scope>NUCLEOTIDE SEQUENCE [LARGE SCALE GENOMIC DNA]</scope>
    <source>
        <strain evidence="3 4">NML 030167</strain>
    </source>
</reference>